<feature type="compositionally biased region" description="Polar residues" evidence="5">
    <location>
        <begin position="358"/>
        <end position="369"/>
    </location>
</feature>
<evidence type="ECO:0000256" key="3">
    <source>
        <dbReference type="PROSITE-ProRule" id="PRU00168"/>
    </source>
</evidence>
<dbReference type="SMART" id="SM00147">
    <property type="entry name" value="RasGEF"/>
    <property type="match status" value="1"/>
</dbReference>
<evidence type="ECO:0008006" key="12">
    <source>
        <dbReference type="Google" id="ProtNLM"/>
    </source>
</evidence>
<dbReference type="CDD" id="cd00155">
    <property type="entry name" value="RasGEF"/>
    <property type="match status" value="1"/>
</dbReference>
<dbReference type="PANTHER" id="PTHR23113:SF368">
    <property type="entry name" value="CELL DIVISION CONTROL PROTEIN 25"/>
    <property type="match status" value="1"/>
</dbReference>
<dbReference type="Pfam" id="PF00618">
    <property type="entry name" value="RasGEF_N"/>
    <property type="match status" value="1"/>
</dbReference>
<feature type="domain" description="WW" evidence="8">
    <location>
        <begin position="249"/>
        <end position="283"/>
    </location>
</feature>
<gene>
    <name evidence="10" type="ORF">HYDPIDRAFT_100628</name>
</gene>
<name>A0A0C9V2J1_9AGAM</name>
<dbReference type="Pfam" id="PF00018">
    <property type="entry name" value="SH3_1"/>
    <property type="match status" value="1"/>
</dbReference>
<evidence type="ECO:0000259" key="6">
    <source>
        <dbReference type="PROSITE" id="PS50002"/>
    </source>
</evidence>
<feature type="region of interest" description="Disordered" evidence="5">
    <location>
        <begin position="199"/>
        <end position="230"/>
    </location>
</feature>
<dbReference type="Gene3D" id="2.30.30.40">
    <property type="entry name" value="SH3 Domains"/>
    <property type="match status" value="1"/>
</dbReference>
<dbReference type="HOGENOM" id="CLU_002632_0_1_1"/>
<dbReference type="Gene3D" id="2.20.70.10">
    <property type="match status" value="1"/>
</dbReference>
<dbReference type="SUPFAM" id="SSF50044">
    <property type="entry name" value="SH3-domain"/>
    <property type="match status" value="1"/>
</dbReference>
<dbReference type="PROSITE" id="PS50020">
    <property type="entry name" value="WW_DOMAIN_2"/>
    <property type="match status" value="1"/>
</dbReference>
<sequence length="1368" mass="152518">MATLSVAYGGLSSYHNGITSPDEDTQISHVPDEQYITTFFCRALYDYQTKDASSLSFHKNDVIEVLTQLESGWWDGLLGDERGWFPSNYVAVISDEEAELALSNYEPPVVQHTQLQQVQETPHDTHTNGGHPRGEIVQDQYVSEPEWGSGELSSSSDAFLEPGHAVSGGATMSNDFWMPQVTQDGQIYYVNTQTGQHSRDLPLEVDDTSDGDLAGLTASQPSSRAGTGAGLGFSALTESLAGFGVPKRTGTPEPWARRLADDGMSYYYWNKLTGQVSWILPETEASARKGRNRALTNSSTASSELLSSPDEPDRITRSRSDSATSQVRGARERSHSTTEHISDSDDSGIYSPDRDDSPSASGRSQNGQQGELDRLVERNPAVELTAAERIAQSLQQSLAPPPPDLVSDLSHVARDAIASVVQKNQSLTGVSRRSEHGQALDNLIRTVVVTVRNLLYISAPPSGHIPSNLIPRDARDRRETTASQTLLKPAQRKVTATLSKLVLSARAMEYDSGPAAHETASRIESDAEELDRAIVTFVVEVQRCHNEQQQVGVGVKRVQGCFSAVYVGLGLVGAGCAGTWKGFGWVPMDDTEEFPQIVLSSDVFSEFKTRMVSLQAKFGNFHTALRNKTSESQRRVWMASRDVLTGLSSLLLYASNIHIARHVDIDGFYAETAGVENGPLYIQTVDKARLLTRTLEAVVQSLYDDASTLLLTTQRIRRPGGRVAWQDRDGHYEYLDAIATSIKSNLQFLLQTLDALLSLGHDQADIAQGEYKGAIEWRMSRLSIMDSHFDARPMSVLNPADPESEDIVDIEVAFGAPGGKKAAMFADRIPTLRSQSQMSDATITLGDHSFSDSARSGSTYDPTMSAHTLVPSERQRDVSSMSDTTSLMDDESTTTRTATNAQKIKKIFGDDAPEHIISTKPWYLRPDYTKNDMVIDVDGSVRAGTVPALVERLTSHETGDPTFIKTFLMTYKSFTTLDDLFELLVRRFFIQSPDNLNPTELEEWKRLKQHIIQMRVLNTFKAMVADDDFLEKEDMYILDHMKDFLQKEAITKIAISKQLVILIDKAVSDDALLRYRTLYYFQRAGELKKTITPNLVSPPTSIVPKTGKRVKLLDIDPLELARQMTIMESHLYQRIRPMECLSRSREQKTDYNDNIARVIQTSNRIANWVADAVLCHEDSRKRAAVLKQFILVADRCRSLHNYSSMVAIVSGLNSPPIRRLKRSWEQVNSRHMTQLNTCEMTIDSGKNFNNYRSTLAKVAPPCVPFIGVFLTTLTFIQDGSKDTLPGNLVNFRKRQKASEVIQDIQRWQTLPHHFHPLSAVQSYLEESLGKFSDQVDVGDLFWNLSLEREPREREDEKMARLLQESGFL</sequence>
<proteinExistence type="predicted"/>
<feature type="compositionally biased region" description="Low complexity" evidence="5">
    <location>
        <begin position="294"/>
        <end position="308"/>
    </location>
</feature>
<protein>
    <recommendedName>
        <fullName evidence="12">Ras GEF</fullName>
    </recommendedName>
</protein>
<dbReference type="InterPro" id="IPR000651">
    <property type="entry name" value="Ras-like_Gua-exchang_fac_N"/>
</dbReference>
<feature type="compositionally biased region" description="Low complexity" evidence="5">
    <location>
        <begin position="878"/>
        <end position="887"/>
    </location>
</feature>
<dbReference type="PROSITE" id="PS50009">
    <property type="entry name" value="RASGEF_CAT"/>
    <property type="match status" value="1"/>
</dbReference>
<dbReference type="InterPro" id="IPR001895">
    <property type="entry name" value="RASGEF_cat_dom"/>
</dbReference>
<evidence type="ECO:0000256" key="2">
    <source>
        <dbReference type="ARBA" id="ARBA00022658"/>
    </source>
</evidence>
<evidence type="ECO:0000313" key="10">
    <source>
        <dbReference type="EMBL" id="KIJ59474.1"/>
    </source>
</evidence>
<keyword evidence="1 4" id="KW-0728">SH3 domain</keyword>
<dbReference type="InterPro" id="IPR023578">
    <property type="entry name" value="Ras_GEF_dom_sf"/>
</dbReference>
<keyword evidence="11" id="KW-1185">Reference proteome</keyword>
<dbReference type="GO" id="GO:0005085">
    <property type="term" value="F:guanyl-nucleotide exchange factor activity"/>
    <property type="evidence" value="ECO:0007669"/>
    <property type="project" value="UniProtKB-KW"/>
</dbReference>
<dbReference type="OrthoDB" id="546434at2759"/>
<dbReference type="FunFam" id="2.30.30.40:FF:000072">
    <property type="entry name" value="Unconventional Myosin IB"/>
    <property type="match status" value="1"/>
</dbReference>
<dbReference type="PROSITE" id="PS50212">
    <property type="entry name" value="RASGEF_NTER"/>
    <property type="match status" value="1"/>
</dbReference>
<dbReference type="SUPFAM" id="SSF48366">
    <property type="entry name" value="Ras GEF"/>
    <property type="match status" value="1"/>
</dbReference>
<evidence type="ECO:0000256" key="4">
    <source>
        <dbReference type="PROSITE-ProRule" id="PRU00192"/>
    </source>
</evidence>
<dbReference type="CDD" id="cd11883">
    <property type="entry name" value="SH3_Sdc25"/>
    <property type="match status" value="1"/>
</dbReference>
<dbReference type="InterPro" id="IPR036028">
    <property type="entry name" value="SH3-like_dom_sf"/>
</dbReference>
<dbReference type="Gene3D" id="1.20.870.10">
    <property type="entry name" value="Son of sevenless (SoS) protein Chain: S domain 1"/>
    <property type="match status" value="1"/>
</dbReference>
<feature type="domain" description="SH3" evidence="6">
    <location>
        <begin position="36"/>
        <end position="95"/>
    </location>
</feature>
<organism evidence="10 11">
    <name type="scientific">Hydnomerulius pinastri MD-312</name>
    <dbReference type="NCBI Taxonomy" id="994086"/>
    <lineage>
        <taxon>Eukaryota</taxon>
        <taxon>Fungi</taxon>
        <taxon>Dikarya</taxon>
        <taxon>Basidiomycota</taxon>
        <taxon>Agaricomycotina</taxon>
        <taxon>Agaricomycetes</taxon>
        <taxon>Agaricomycetidae</taxon>
        <taxon>Boletales</taxon>
        <taxon>Boletales incertae sedis</taxon>
        <taxon>Leucogyrophana</taxon>
    </lineage>
</organism>
<accession>A0A0C9V2J1</accession>
<dbReference type="SMART" id="SM00456">
    <property type="entry name" value="WW"/>
    <property type="match status" value="2"/>
</dbReference>
<dbReference type="Pfam" id="PF25006">
    <property type="entry name" value="DUF7783"/>
    <property type="match status" value="1"/>
</dbReference>
<dbReference type="GO" id="GO:0005886">
    <property type="term" value="C:plasma membrane"/>
    <property type="evidence" value="ECO:0007669"/>
    <property type="project" value="TreeGrafter"/>
</dbReference>
<feature type="region of interest" description="Disordered" evidence="5">
    <location>
        <begin position="290"/>
        <end position="375"/>
    </location>
</feature>
<keyword evidence="2 3" id="KW-0344">Guanine-nucleotide releasing factor</keyword>
<dbReference type="PANTHER" id="PTHR23113">
    <property type="entry name" value="GUANINE NUCLEOTIDE EXCHANGE FACTOR"/>
    <property type="match status" value="1"/>
</dbReference>
<dbReference type="InterPro" id="IPR036964">
    <property type="entry name" value="RASGEF_cat_dom_sf"/>
</dbReference>
<dbReference type="SMART" id="SM00326">
    <property type="entry name" value="SH3"/>
    <property type="match status" value="1"/>
</dbReference>
<dbReference type="InterPro" id="IPR001202">
    <property type="entry name" value="WW_dom"/>
</dbReference>
<feature type="region of interest" description="Disordered" evidence="5">
    <location>
        <begin position="115"/>
        <end position="135"/>
    </location>
</feature>
<feature type="compositionally biased region" description="Basic and acidic residues" evidence="5">
    <location>
        <begin position="329"/>
        <end position="343"/>
    </location>
</feature>
<feature type="compositionally biased region" description="Basic and acidic residues" evidence="5">
    <location>
        <begin position="121"/>
        <end position="135"/>
    </location>
</feature>
<dbReference type="CDD" id="cd00201">
    <property type="entry name" value="WW"/>
    <property type="match status" value="1"/>
</dbReference>
<feature type="domain" description="Ras-GEF" evidence="7">
    <location>
        <begin position="1116"/>
        <end position="1351"/>
    </location>
</feature>
<evidence type="ECO:0000256" key="5">
    <source>
        <dbReference type="SAM" id="MobiDB-lite"/>
    </source>
</evidence>
<feature type="domain" description="N-terminal Ras-GEF" evidence="9">
    <location>
        <begin position="937"/>
        <end position="1067"/>
    </location>
</feature>
<evidence type="ECO:0000259" key="7">
    <source>
        <dbReference type="PROSITE" id="PS50009"/>
    </source>
</evidence>
<dbReference type="PROSITE" id="PS50002">
    <property type="entry name" value="SH3"/>
    <property type="match status" value="1"/>
</dbReference>
<dbReference type="GO" id="GO:0007265">
    <property type="term" value="P:Ras protein signal transduction"/>
    <property type="evidence" value="ECO:0007669"/>
    <property type="project" value="TreeGrafter"/>
</dbReference>
<evidence type="ECO:0000256" key="1">
    <source>
        <dbReference type="ARBA" id="ARBA00022443"/>
    </source>
</evidence>
<dbReference type="InterPro" id="IPR056685">
    <property type="entry name" value="DUF7783"/>
</dbReference>
<feature type="compositionally biased region" description="Basic and acidic residues" evidence="5">
    <location>
        <begin position="311"/>
        <end position="320"/>
    </location>
</feature>
<dbReference type="EMBL" id="KN839887">
    <property type="protein sequence ID" value="KIJ59474.1"/>
    <property type="molecule type" value="Genomic_DNA"/>
</dbReference>
<evidence type="ECO:0000259" key="9">
    <source>
        <dbReference type="PROSITE" id="PS50212"/>
    </source>
</evidence>
<reference evidence="10 11" key="1">
    <citation type="submission" date="2014-04" db="EMBL/GenBank/DDBJ databases">
        <title>Evolutionary Origins and Diversification of the Mycorrhizal Mutualists.</title>
        <authorList>
            <consortium name="DOE Joint Genome Institute"/>
            <consortium name="Mycorrhizal Genomics Consortium"/>
            <person name="Kohler A."/>
            <person name="Kuo A."/>
            <person name="Nagy L.G."/>
            <person name="Floudas D."/>
            <person name="Copeland A."/>
            <person name="Barry K.W."/>
            <person name="Cichocki N."/>
            <person name="Veneault-Fourrey C."/>
            <person name="LaButti K."/>
            <person name="Lindquist E.A."/>
            <person name="Lipzen A."/>
            <person name="Lundell T."/>
            <person name="Morin E."/>
            <person name="Murat C."/>
            <person name="Riley R."/>
            <person name="Ohm R."/>
            <person name="Sun H."/>
            <person name="Tunlid A."/>
            <person name="Henrissat B."/>
            <person name="Grigoriev I.V."/>
            <person name="Hibbett D.S."/>
            <person name="Martin F."/>
        </authorList>
    </citation>
    <scope>NUCLEOTIDE SEQUENCE [LARGE SCALE GENOMIC DNA]</scope>
    <source>
        <strain evidence="10 11">MD-312</strain>
    </source>
</reference>
<dbReference type="CDD" id="cd06224">
    <property type="entry name" value="REM"/>
    <property type="match status" value="1"/>
</dbReference>
<dbReference type="InterPro" id="IPR008937">
    <property type="entry name" value="Ras-like_GEF"/>
</dbReference>
<feature type="region of interest" description="Disordered" evidence="5">
    <location>
        <begin position="872"/>
        <end position="896"/>
    </location>
</feature>
<dbReference type="InterPro" id="IPR001452">
    <property type="entry name" value="SH3_domain"/>
</dbReference>
<evidence type="ECO:0000313" key="11">
    <source>
        <dbReference type="Proteomes" id="UP000053820"/>
    </source>
</evidence>
<dbReference type="SMART" id="SM00229">
    <property type="entry name" value="RasGEFN"/>
    <property type="match status" value="1"/>
</dbReference>
<dbReference type="Gene3D" id="1.10.840.10">
    <property type="entry name" value="Ras guanine-nucleotide exchange factors catalytic domain"/>
    <property type="match status" value="1"/>
</dbReference>
<dbReference type="PRINTS" id="PR00452">
    <property type="entry name" value="SH3DOMAIN"/>
</dbReference>
<evidence type="ECO:0000259" key="8">
    <source>
        <dbReference type="PROSITE" id="PS50020"/>
    </source>
</evidence>
<dbReference type="Pfam" id="PF00617">
    <property type="entry name" value="RasGEF"/>
    <property type="match status" value="1"/>
</dbReference>
<dbReference type="Proteomes" id="UP000053820">
    <property type="component" value="Unassembled WGS sequence"/>
</dbReference>